<evidence type="ECO:0000313" key="8">
    <source>
        <dbReference type="EMBL" id="SOC41111.1"/>
    </source>
</evidence>
<dbReference type="InterPro" id="IPR000045">
    <property type="entry name" value="Prepilin_IV_endopep_pep"/>
</dbReference>
<dbReference type="GO" id="GO:0005886">
    <property type="term" value="C:plasma membrane"/>
    <property type="evidence" value="ECO:0007669"/>
    <property type="project" value="UniProtKB-SubCell"/>
</dbReference>
<dbReference type="GO" id="GO:0004190">
    <property type="term" value="F:aspartic-type endopeptidase activity"/>
    <property type="evidence" value="ECO:0007669"/>
    <property type="project" value="InterPro"/>
</dbReference>
<name>A0A285ULI8_9HYPH</name>
<keyword evidence="5 6" id="KW-0472">Membrane</keyword>
<feature type="transmembrane region" description="Helical" evidence="6">
    <location>
        <begin position="58"/>
        <end position="77"/>
    </location>
</feature>
<keyword evidence="3 6" id="KW-0812">Transmembrane</keyword>
<comment type="subcellular location">
    <subcellularLocation>
        <location evidence="1">Cell membrane</location>
        <topology evidence="1">Multi-pass membrane protein</topology>
    </subcellularLocation>
</comment>
<evidence type="ECO:0000313" key="9">
    <source>
        <dbReference type="Proteomes" id="UP000219167"/>
    </source>
</evidence>
<proteinExistence type="predicted"/>
<dbReference type="PANTHER" id="PTHR36506">
    <property type="entry name" value="PREFLAGELLIN PEPTIDASE"/>
    <property type="match status" value="1"/>
</dbReference>
<gene>
    <name evidence="8" type="ORF">SAMN05892877_108113</name>
</gene>
<keyword evidence="2" id="KW-1003">Cell membrane</keyword>
<evidence type="ECO:0000256" key="2">
    <source>
        <dbReference type="ARBA" id="ARBA00022475"/>
    </source>
</evidence>
<dbReference type="Gene3D" id="1.20.120.1220">
    <property type="match status" value="1"/>
</dbReference>
<dbReference type="InterPro" id="IPR052218">
    <property type="entry name" value="Preflagellin_Peptidase"/>
</dbReference>
<evidence type="ECO:0000259" key="7">
    <source>
        <dbReference type="Pfam" id="PF01478"/>
    </source>
</evidence>
<organism evidence="8 9">
    <name type="scientific">Rhizobium subbaraonis</name>
    <dbReference type="NCBI Taxonomy" id="908946"/>
    <lineage>
        <taxon>Bacteria</taxon>
        <taxon>Pseudomonadati</taxon>
        <taxon>Pseudomonadota</taxon>
        <taxon>Alphaproteobacteria</taxon>
        <taxon>Hyphomicrobiales</taxon>
        <taxon>Rhizobiaceae</taxon>
        <taxon>Rhizobium/Agrobacterium group</taxon>
        <taxon>Rhizobium</taxon>
    </lineage>
</organism>
<keyword evidence="9" id="KW-1185">Reference proteome</keyword>
<feature type="transmembrane region" description="Helical" evidence="6">
    <location>
        <begin position="27"/>
        <end position="46"/>
    </location>
</feature>
<dbReference type="AlphaFoldDB" id="A0A285ULI8"/>
<keyword evidence="4 6" id="KW-1133">Transmembrane helix</keyword>
<dbReference type="PANTHER" id="PTHR36506:SF1">
    <property type="entry name" value="PREFLAGELLIN PEPTIDASE"/>
    <property type="match status" value="1"/>
</dbReference>
<evidence type="ECO:0000256" key="5">
    <source>
        <dbReference type="ARBA" id="ARBA00023136"/>
    </source>
</evidence>
<dbReference type="Pfam" id="PF01478">
    <property type="entry name" value="Peptidase_A24"/>
    <property type="match status" value="1"/>
</dbReference>
<evidence type="ECO:0000256" key="6">
    <source>
        <dbReference type="SAM" id="Phobius"/>
    </source>
</evidence>
<dbReference type="Proteomes" id="UP000219167">
    <property type="component" value="Unassembled WGS sequence"/>
</dbReference>
<feature type="domain" description="Prepilin type IV endopeptidase peptidase" evidence="7">
    <location>
        <begin position="36"/>
        <end position="139"/>
    </location>
</feature>
<reference evidence="8 9" key="1">
    <citation type="submission" date="2017-08" db="EMBL/GenBank/DDBJ databases">
        <authorList>
            <person name="de Groot N.N."/>
        </authorList>
    </citation>
    <scope>NUCLEOTIDE SEQUENCE [LARGE SCALE GENOMIC DNA]</scope>
    <source>
        <strain evidence="8 9">JC85</strain>
    </source>
</reference>
<dbReference type="EMBL" id="OBQD01000008">
    <property type="protein sequence ID" value="SOC41111.1"/>
    <property type="molecule type" value="Genomic_DNA"/>
</dbReference>
<accession>A0A285ULI8</accession>
<evidence type="ECO:0000256" key="3">
    <source>
        <dbReference type="ARBA" id="ARBA00022692"/>
    </source>
</evidence>
<feature type="transmembrane region" description="Helical" evidence="6">
    <location>
        <begin position="84"/>
        <end position="104"/>
    </location>
</feature>
<sequence length="197" mass="20822">MIGSWSRILNCRKAILGKSYWAREEELVTEAAIFVVFPICLAIAALSDLLTMTIPNRVSAILLASFILVAPLAGLTLTQIGLHLLAGLLVFGVCFMLFAANVMGGGDAKLLTASSVWFGMSASLVSYLLYVSVFGGLLTLVLLSMRARSNTILASGLPVPGHLLTHKKVPYGIAIGIAAFVAYPASPLMQAALATFH</sequence>
<protein>
    <submittedName>
        <fullName evidence="8">Prepilin peptidase CpaA</fullName>
    </submittedName>
</protein>
<feature type="transmembrane region" description="Helical" evidence="6">
    <location>
        <begin position="124"/>
        <end position="143"/>
    </location>
</feature>
<evidence type="ECO:0000256" key="4">
    <source>
        <dbReference type="ARBA" id="ARBA00022989"/>
    </source>
</evidence>
<evidence type="ECO:0000256" key="1">
    <source>
        <dbReference type="ARBA" id="ARBA00004651"/>
    </source>
</evidence>